<sequence length="148" mass="17144">MASSDVPRAQTLGKRKQMETDEDQREEMEIEKLQSELNKIARRVIDYRKTVPDLLAKALRSKLAAQRPIDPPMVEVTTSSAEVHLTKEGLLPEVDEKIKEKLRIFREKSEKNMAAIPDKLKRLKDCIEKIDNIRQINVNVHPVFKMKL</sequence>
<name>A0A833RIQ4_9POAL</name>
<dbReference type="OrthoDB" id="781564at2759"/>
<evidence type="ECO:0000256" key="1">
    <source>
        <dbReference type="SAM" id="MobiDB-lite"/>
    </source>
</evidence>
<dbReference type="PANTHER" id="PTHR36045">
    <property type="entry name" value="OS04G0558500 PROTEIN"/>
    <property type="match status" value="1"/>
</dbReference>
<comment type="caution">
    <text evidence="2">The sequence shown here is derived from an EMBL/GenBank/DDBJ whole genome shotgun (WGS) entry which is preliminary data.</text>
</comment>
<evidence type="ECO:0000313" key="3">
    <source>
        <dbReference type="Proteomes" id="UP000623129"/>
    </source>
</evidence>
<evidence type="ECO:0000313" key="2">
    <source>
        <dbReference type="EMBL" id="KAF3340252.1"/>
    </source>
</evidence>
<feature type="compositionally biased region" description="Acidic residues" evidence="1">
    <location>
        <begin position="20"/>
        <end position="29"/>
    </location>
</feature>
<proteinExistence type="predicted"/>
<reference evidence="2" key="1">
    <citation type="submission" date="2020-01" db="EMBL/GenBank/DDBJ databases">
        <title>Genome sequence of Kobresia littledalei, the first chromosome-level genome in the family Cyperaceae.</title>
        <authorList>
            <person name="Qu G."/>
        </authorList>
    </citation>
    <scope>NUCLEOTIDE SEQUENCE</scope>
    <source>
        <strain evidence="2">C.B.Clarke</strain>
        <tissue evidence="2">Leaf</tissue>
    </source>
</reference>
<feature type="region of interest" description="Disordered" evidence="1">
    <location>
        <begin position="1"/>
        <end position="29"/>
    </location>
</feature>
<protein>
    <submittedName>
        <fullName evidence="2">Uncharacterized protein</fullName>
    </submittedName>
</protein>
<dbReference type="AlphaFoldDB" id="A0A833RIQ4"/>
<dbReference type="Proteomes" id="UP000623129">
    <property type="component" value="Unassembled WGS sequence"/>
</dbReference>
<dbReference type="PANTHER" id="PTHR36045:SF2">
    <property type="entry name" value="OS04G0558500 PROTEIN"/>
    <property type="match status" value="1"/>
</dbReference>
<keyword evidence="3" id="KW-1185">Reference proteome</keyword>
<gene>
    <name evidence="2" type="ORF">FCM35_KLT16023</name>
</gene>
<organism evidence="2 3">
    <name type="scientific">Carex littledalei</name>
    <dbReference type="NCBI Taxonomy" id="544730"/>
    <lineage>
        <taxon>Eukaryota</taxon>
        <taxon>Viridiplantae</taxon>
        <taxon>Streptophyta</taxon>
        <taxon>Embryophyta</taxon>
        <taxon>Tracheophyta</taxon>
        <taxon>Spermatophyta</taxon>
        <taxon>Magnoliopsida</taxon>
        <taxon>Liliopsida</taxon>
        <taxon>Poales</taxon>
        <taxon>Cyperaceae</taxon>
        <taxon>Cyperoideae</taxon>
        <taxon>Cariceae</taxon>
        <taxon>Carex</taxon>
        <taxon>Carex subgen. Euthyceras</taxon>
    </lineage>
</organism>
<accession>A0A833RIQ4</accession>
<dbReference type="EMBL" id="SWLB01000003">
    <property type="protein sequence ID" value="KAF3340252.1"/>
    <property type="molecule type" value="Genomic_DNA"/>
</dbReference>